<comment type="caution">
    <text evidence="1">The sequence shown here is derived from an EMBL/GenBank/DDBJ whole genome shotgun (WGS) entry which is preliminary data.</text>
</comment>
<evidence type="ECO:0000313" key="1">
    <source>
        <dbReference type="EMBL" id="KKN21358.1"/>
    </source>
</evidence>
<dbReference type="AlphaFoldDB" id="A0A0F9RW04"/>
<reference evidence="1" key="1">
    <citation type="journal article" date="2015" name="Nature">
        <title>Complex archaea that bridge the gap between prokaryotes and eukaryotes.</title>
        <authorList>
            <person name="Spang A."/>
            <person name="Saw J.H."/>
            <person name="Jorgensen S.L."/>
            <person name="Zaremba-Niedzwiedzka K."/>
            <person name="Martijn J."/>
            <person name="Lind A.E."/>
            <person name="van Eijk R."/>
            <person name="Schleper C."/>
            <person name="Guy L."/>
            <person name="Ettema T.J."/>
        </authorList>
    </citation>
    <scope>NUCLEOTIDE SEQUENCE</scope>
</reference>
<organism evidence="1">
    <name type="scientific">marine sediment metagenome</name>
    <dbReference type="NCBI Taxonomy" id="412755"/>
    <lineage>
        <taxon>unclassified sequences</taxon>
        <taxon>metagenomes</taxon>
        <taxon>ecological metagenomes</taxon>
    </lineage>
</organism>
<proteinExistence type="predicted"/>
<dbReference type="EMBL" id="LAZR01003154">
    <property type="protein sequence ID" value="KKN21358.1"/>
    <property type="molecule type" value="Genomic_DNA"/>
</dbReference>
<name>A0A0F9RW04_9ZZZZ</name>
<sequence length="137" mass="15220">DSFIIWTLADVVPGTPLILDLPIKSRWCKIVYIGIVQLTAGDMEIDFEIWESTATRADPANRAGFYQLILSRRISQSVLQGGQYGESLSGDPMPYTDRDAETEEKTHNLHIRIQNFAAGTDSDFAVSIKIADMGENV</sequence>
<feature type="non-terminal residue" evidence="1">
    <location>
        <position position="1"/>
    </location>
</feature>
<gene>
    <name evidence="1" type="ORF">LCGC14_0926090</name>
</gene>
<protein>
    <submittedName>
        <fullName evidence="1">Uncharacterized protein</fullName>
    </submittedName>
</protein>
<accession>A0A0F9RW04</accession>